<dbReference type="Proteomes" id="UP000239895">
    <property type="component" value="Unassembled WGS sequence"/>
</dbReference>
<gene>
    <name evidence="1" type="ORF">BCL65_101230</name>
</gene>
<dbReference type="RefSeq" id="WP_165800038.1">
    <property type="nucleotide sequence ID" value="NZ_PVTX01000001.1"/>
</dbReference>
<name>A0ABX5EI31_9MICO</name>
<evidence type="ECO:0000313" key="2">
    <source>
        <dbReference type="Proteomes" id="UP000239895"/>
    </source>
</evidence>
<comment type="caution">
    <text evidence="1">The sequence shown here is derived from an EMBL/GenBank/DDBJ whole genome shotgun (WGS) entry which is preliminary data.</text>
</comment>
<evidence type="ECO:0000313" key="1">
    <source>
        <dbReference type="EMBL" id="PRZ10092.1"/>
    </source>
</evidence>
<accession>A0ABX5EI31</accession>
<keyword evidence="2" id="KW-1185">Reference proteome</keyword>
<protein>
    <submittedName>
        <fullName evidence="1">Uncharacterized protein</fullName>
    </submittedName>
</protein>
<reference evidence="1 2" key="1">
    <citation type="submission" date="2018-03" db="EMBL/GenBank/DDBJ databases">
        <title>Comparative analysis of microorganisms from saline springs in Andes Mountain Range, Colombia.</title>
        <authorList>
            <person name="Rubin E."/>
        </authorList>
    </citation>
    <scope>NUCLEOTIDE SEQUENCE [LARGE SCALE GENOMIC DNA]</scope>
    <source>
        <strain evidence="1 2">CG 23</strain>
    </source>
</reference>
<organism evidence="1 2">
    <name type="scientific">Isoptericola halotolerans</name>
    <dbReference type="NCBI Taxonomy" id="300560"/>
    <lineage>
        <taxon>Bacteria</taxon>
        <taxon>Bacillati</taxon>
        <taxon>Actinomycetota</taxon>
        <taxon>Actinomycetes</taxon>
        <taxon>Micrococcales</taxon>
        <taxon>Promicromonosporaceae</taxon>
        <taxon>Isoptericola</taxon>
    </lineage>
</organism>
<sequence length="53" mass="6143">MTSVRGETRTVLTCTAEEFLVNAQLDAYELDAQQGDPRVYSQNWERRIPRDLV</sequence>
<dbReference type="EMBL" id="PVTX01000001">
    <property type="protein sequence ID" value="PRZ10092.1"/>
    <property type="molecule type" value="Genomic_DNA"/>
</dbReference>
<proteinExistence type="predicted"/>